<protein>
    <recommendedName>
        <fullName evidence="7">UPF0056 membrane protein</fullName>
    </recommendedName>
</protein>
<sequence>MLTINILTTFITIFTIIDPFGLVPIFISVTRHLNKRERQKVVFISSLIALPLLIFFLYFGKFLIHALGLSYESFYIAGGILLFLVALDMLFARPRGTKQDQEEETDSADVAVFPIAIPMLAGPGTIASVIMFASHAKNNFDYLAILGCLIVSIGFAALAMYFSDNLIKVLRKTGLNVIDRLMGMILAAMAVQFIINALQSLGIIA</sequence>
<comment type="similarity">
    <text evidence="2 7">Belongs to the UPF0056 (MarC) family.</text>
</comment>
<dbReference type="Proteomes" id="UP000234857">
    <property type="component" value="Unassembled WGS sequence"/>
</dbReference>
<comment type="caution">
    <text evidence="8">The sequence shown here is derived from an EMBL/GenBank/DDBJ whole genome shotgun (WGS) entry which is preliminary data.</text>
</comment>
<comment type="subcellular location">
    <subcellularLocation>
        <location evidence="1 7">Cell membrane</location>
        <topology evidence="1 7">Multi-pass membrane protein</topology>
    </subcellularLocation>
</comment>
<evidence type="ECO:0000313" key="8">
    <source>
        <dbReference type="EMBL" id="PLX18998.1"/>
    </source>
</evidence>
<evidence type="ECO:0000256" key="3">
    <source>
        <dbReference type="ARBA" id="ARBA00022475"/>
    </source>
</evidence>
<feature type="transmembrane region" description="Helical" evidence="7">
    <location>
        <begin position="73"/>
        <end position="91"/>
    </location>
</feature>
<evidence type="ECO:0000256" key="7">
    <source>
        <dbReference type="RuleBase" id="RU362048"/>
    </source>
</evidence>
<dbReference type="PANTHER" id="PTHR33508:SF1">
    <property type="entry name" value="UPF0056 MEMBRANE PROTEIN YHCE"/>
    <property type="match status" value="1"/>
</dbReference>
<dbReference type="EMBL" id="PKTG01000043">
    <property type="protein sequence ID" value="PLX18998.1"/>
    <property type="molecule type" value="Genomic_DNA"/>
</dbReference>
<name>A0A2N5ZJW5_MUIH1</name>
<organism evidence="8 9">
    <name type="scientific">Muiribacterium halophilum</name>
    <dbReference type="NCBI Taxonomy" id="2053465"/>
    <lineage>
        <taxon>Bacteria</taxon>
        <taxon>Candidatus Muiribacteriota</taxon>
        <taxon>Candidatus Muiribacteriia</taxon>
        <taxon>Candidatus Muiribacteriales</taxon>
        <taxon>Candidatus Muiribacteriaceae</taxon>
        <taxon>Candidatus Muiribacterium</taxon>
    </lineage>
</organism>
<dbReference type="NCBIfam" id="TIGR00427">
    <property type="entry name" value="NAAT family transporter"/>
    <property type="match status" value="1"/>
</dbReference>
<evidence type="ECO:0000256" key="6">
    <source>
        <dbReference type="ARBA" id="ARBA00023136"/>
    </source>
</evidence>
<keyword evidence="4 7" id="KW-0812">Transmembrane</keyword>
<evidence type="ECO:0000256" key="2">
    <source>
        <dbReference type="ARBA" id="ARBA00009784"/>
    </source>
</evidence>
<accession>A0A2N5ZJW5</accession>
<evidence type="ECO:0000256" key="1">
    <source>
        <dbReference type="ARBA" id="ARBA00004651"/>
    </source>
</evidence>
<proteinExistence type="inferred from homology"/>
<evidence type="ECO:0000313" key="9">
    <source>
        <dbReference type="Proteomes" id="UP000234857"/>
    </source>
</evidence>
<dbReference type="InterPro" id="IPR002771">
    <property type="entry name" value="Multi_antbiot-R_MarC"/>
</dbReference>
<dbReference type="Pfam" id="PF01914">
    <property type="entry name" value="MarC"/>
    <property type="match status" value="1"/>
</dbReference>
<gene>
    <name evidence="8" type="ORF">C0601_03010</name>
</gene>
<feature type="transmembrane region" description="Helical" evidence="7">
    <location>
        <begin position="142"/>
        <end position="162"/>
    </location>
</feature>
<keyword evidence="5 7" id="KW-1133">Transmembrane helix</keyword>
<dbReference type="AlphaFoldDB" id="A0A2N5ZJW5"/>
<keyword evidence="6 7" id="KW-0472">Membrane</keyword>
<evidence type="ECO:0000256" key="4">
    <source>
        <dbReference type="ARBA" id="ARBA00022692"/>
    </source>
</evidence>
<evidence type="ECO:0000256" key="5">
    <source>
        <dbReference type="ARBA" id="ARBA00022989"/>
    </source>
</evidence>
<feature type="transmembrane region" description="Helical" evidence="7">
    <location>
        <begin position="112"/>
        <end position="136"/>
    </location>
</feature>
<dbReference type="PANTHER" id="PTHR33508">
    <property type="entry name" value="UPF0056 MEMBRANE PROTEIN YHCE"/>
    <property type="match status" value="1"/>
</dbReference>
<feature type="transmembrane region" description="Helical" evidence="7">
    <location>
        <begin position="183"/>
        <end position="204"/>
    </location>
</feature>
<dbReference type="GO" id="GO:0005886">
    <property type="term" value="C:plasma membrane"/>
    <property type="evidence" value="ECO:0007669"/>
    <property type="project" value="UniProtKB-SubCell"/>
</dbReference>
<feature type="transmembrane region" description="Helical" evidence="7">
    <location>
        <begin position="41"/>
        <end position="67"/>
    </location>
</feature>
<feature type="transmembrane region" description="Helical" evidence="7">
    <location>
        <begin position="6"/>
        <end position="29"/>
    </location>
</feature>
<keyword evidence="3" id="KW-1003">Cell membrane</keyword>
<reference evidence="8 9" key="1">
    <citation type="submission" date="2017-11" db="EMBL/GenBank/DDBJ databases">
        <title>Genome-resolved metagenomics identifies genetic mobility, metabolic interactions, and unexpected diversity in perchlorate-reducing communities.</title>
        <authorList>
            <person name="Barnum T.P."/>
            <person name="Figueroa I.A."/>
            <person name="Carlstrom C.I."/>
            <person name="Lucas L.N."/>
            <person name="Engelbrektson A.L."/>
            <person name="Coates J.D."/>
        </authorList>
    </citation>
    <scope>NUCLEOTIDE SEQUENCE [LARGE SCALE GENOMIC DNA]</scope>
    <source>
        <strain evidence="8">BM706</strain>
    </source>
</reference>